<evidence type="ECO:0000256" key="1">
    <source>
        <dbReference type="SAM" id="Phobius"/>
    </source>
</evidence>
<keyword evidence="1" id="KW-0812">Transmembrane</keyword>
<keyword evidence="1" id="KW-0472">Membrane</keyword>
<proteinExistence type="predicted"/>
<keyword evidence="1" id="KW-1133">Transmembrane helix</keyword>
<sequence>MEGVFGKQTIYINVKISKILFFRSILENIHKICNFNRILVLPLEKCLTIHRIGKFFVIIFLKYRMVILIIVVNIA</sequence>
<dbReference type="AlphaFoldDB" id="D5QFM7"/>
<accession>D5QFM7</accession>
<organism evidence="2 3">
    <name type="scientific">Novacetimonas hansenii ATCC 23769</name>
    <dbReference type="NCBI Taxonomy" id="714995"/>
    <lineage>
        <taxon>Bacteria</taxon>
        <taxon>Pseudomonadati</taxon>
        <taxon>Pseudomonadota</taxon>
        <taxon>Alphaproteobacteria</taxon>
        <taxon>Acetobacterales</taxon>
        <taxon>Acetobacteraceae</taxon>
        <taxon>Novacetimonas</taxon>
    </lineage>
</organism>
<protein>
    <submittedName>
        <fullName evidence="2">Uncharacterized protein</fullName>
    </submittedName>
</protein>
<reference evidence="2 3" key="1">
    <citation type="journal article" date="2010" name="J. Bacteriol.">
        <title>Genome sequence of a cellulose-producing bacterium, Gluconacetobacter hansenii ATCC 23769.</title>
        <authorList>
            <person name="Iyer P.R."/>
            <person name="Geib S.M."/>
            <person name="Catchmark J."/>
            <person name="Kao T.H."/>
            <person name="Tien M."/>
        </authorList>
    </citation>
    <scope>NUCLEOTIDE SEQUENCE [LARGE SCALE GENOMIC DNA]</scope>
    <source>
        <strain evidence="2 3">ATCC 23769</strain>
    </source>
</reference>
<comment type="caution">
    <text evidence="2">The sequence shown here is derived from an EMBL/GenBank/DDBJ whole genome shotgun (WGS) entry which is preliminary data.</text>
</comment>
<feature type="transmembrane region" description="Helical" evidence="1">
    <location>
        <begin position="55"/>
        <end position="74"/>
    </location>
</feature>
<dbReference type="Proteomes" id="UP000006468">
    <property type="component" value="Chromosome"/>
</dbReference>
<evidence type="ECO:0000313" key="3">
    <source>
        <dbReference type="Proteomes" id="UP000006468"/>
    </source>
</evidence>
<gene>
    <name evidence="2" type="ORF">GXY_09734</name>
</gene>
<name>D5QFM7_NOVHA</name>
<evidence type="ECO:0000313" key="2">
    <source>
        <dbReference type="EMBL" id="EFG84177.1"/>
    </source>
</evidence>
<dbReference type="EMBL" id="ADTV01000037">
    <property type="protein sequence ID" value="EFG84177.1"/>
    <property type="molecule type" value="Genomic_DNA"/>
</dbReference>
<dbReference type="HOGENOM" id="CLU_2666318_0_0_5"/>